<dbReference type="RefSeq" id="WP_110814118.1">
    <property type="nucleotide sequence ID" value="NZ_QJTE01000002.1"/>
</dbReference>
<dbReference type="SUPFAM" id="SSF103473">
    <property type="entry name" value="MFS general substrate transporter"/>
    <property type="match status" value="1"/>
</dbReference>
<gene>
    <name evidence="6" type="ORF">DFP88_102905</name>
</gene>
<name>A0A318SXK6_9RHOB</name>
<sequence length="170" mass="18490">MIASLRLLWREPLLRMLCGTIVLQGVMGASIFPFQSLMAIRRFGFSDQAFALILTALLVSSVSLSILIGIRTDQHPERRRMALAASAAMAAGAGLVLLLRTPWAFVAAHVLLLPLAGTMMGQVFATARLALAPHPQRLREGPWRRSARSSPCPSSRCCRSGVRRSLPGCR</sequence>
<keyword evidence="2" id="KW-0813">Transport</keyword>
<keyword evidence="5" id="KW-0472">Membrane</keyword>
<evidence type="ECO:0008006" key="8">
    <source>
        <dbReference type="Google" id="ProtNLM"/>
    </source>
</evidence>
<accession>A0A318SXK6</accession>
<protein>
    <recommendedName>
        <fullName evidence="8">MFS transporter</fullName>
    </recommendedName>
</protein>
<feature type="transmembrane region" description="Helical" evidence="5">
    <location>
        <begin position="105"/>
        <end position="131"/>
    </location>
</feature>
<evidence type="ECO:0000256" key="3">
    <source>
        <dbReference type="ARBA" id="ARBA00022475"/>
    </source>
</evidence>
<evidence type="ECO:0000256" key="4">
    <source>
        <dbReference type="ARBA" id="ARBA00022597"/>
    </source>
</evidence>
<dbReference type="InterPro" id="IPR036259">
    <property type="entry name" value="MFS_trans_sf"/>
</dbReference>
<evidence type="ECO:0000256" key="2">
    <source>
        <dbReference type="ARBA" id="ARBA00022448"/>
    </source>
</evidence>
<dbReference type="PANTHER" id="PTHR23535">
    <property type="entry name" value="SUGAR EFFLUX TRANSPORTER A-RELATED"/>
    <property type="match status" value="1"/>
</dbReference>
<dbReference type="AlphaFoldDB" id="A0A318SXK6"/>
<evidence type="ECO:0000256" key="1">
    <source>
        <dbReference type="ARBA" id="ARBA00004651"/>
    </source>
</evidence>
<dbReference type="GO" id="GO:0005886">
    <property type="term" value="C:plasma membrane"/>
    <property type="evidence" value="ECO:0007669"/>
    <property type="project" value="UniProtKB-SubCell"/>
</dbReference>
<feature type="transmembrane region" description="Helical" evidence="5">
    <location>
        <begin position="49"/>
        <end position="70"/>
    </location>
</feature>
<proteinExistence type="predicted"/>
<comment type="caution">
    <text evidence="6">The sequence shown here is derived from an EMBL/GenBank/DDBJ whole genome shotgun (WGS) entry which is preliminary data.</text>
</comment>
<evidence type="ECO:0000313" key="6">
    <source>
        <dbReference type="EMBL" id="PYE85099.1"/>
    </source>
</evidence>
<organism evidence="6 7">
    <name type="scientific">Pseudoroseicyclus aestuarii</name>
    <dbReference type="NCBI Taxonomy" id="1795041"/>
    <lineage>
        <taxon>Bacteria</taxon>
        <taxon>Pseudomonadati</taxon>
        <taxon>Pseudomonadota</taxon>
        <taxon>Alphaproteobacteria</taxon>
        <taxon>Rhodobacterales</taxon>
        <taxon>Paracoccaceae</taxon>
        <taxon>Pseudoroseicyclus</taxon>
    </lineage>
</organism>
<feature type="transmembrane region" description="Helical" evidence="5">
    <location>
        <begin position="12"/>
        <end position="34"/>
    </location>
</feature>
<dbReference type="OrthoDB" id="1491684at2"/>
<dbReference type="EMBL" id="QJTE01000002">
    <property type="protein sequence ID" value="PYE85099.1"/>
    <property type="molecule type" value="Genomic_DNA"/>
</dbReference>
<dbReference type="Proteomes" id="UP000248311">
    <property type="component" value="Unassembled WGS sequence"/>
</dbReference>
<comment type="subcellular location">
    <subcellularLocation>
        <location evidence="1">Cell membrane</location>
        <topology evidence="1">Multi-pass membrane protein</topology>
    </subcellularLocation>
</comment>
<evidence type="ECO:0000256" key="5">
    <source>
        <dbReference type="SAM" id="Phobius"/>
    </source>
</evidence>
<keyword evidence="4" id="KW-0762">Sugar transport</keyword>
<dbReference type="PANTHER" id="PTHR23535:SF2">
    <property type="entry name" value="SUGAR EFFLUX TRANSPORTER A-RELATED"/>
    <property type="match status" value="1"/>
</dbReference>
<evidence type="ECO:0000313" key="7">
    <source>
        <dbReference type="Proteomes" id="UP000248311"/>
    </source>
</evidence>
<keyword evidence="5" id="KW-1133">Transmembrane helix</keyword>
<reference evidence="6 7" key="1">
    <citation type="submission" date="2018-06" db="EMBL/GenBank/DDBJ databases">
        <title>Genomic Encyclopedia of Type Strains, Phase III (KMG-III): the genomes of soil and plant-associated and newly described type strains.</title>
        <authorList>
            <person name="Whitman W."/>
        </authorList>
    </citation>
    <scope>NUCLEOTIDE SEQUENCE [LARGE SCALE GENOMIC DNA]</scope>
    <source>
        <strain evidence="6 7">CECT 9025</strain>
    </source>
</reference>
<keyword evidence="3" id="KW-1003">Cell membrane</keyword>
<feature type="transmembrane region" description="Helical" evidence="5">
    <location>
        <begin position="82"/>
        <end position="99"/>
    </location>
</feature>
<keyword evidence="7" id="KW-1185">Reference proteome</keyword>
<dbReference type="GO" id="GO:0055085">
    <property type="term" value="P:transmembrane transport"/>
    <property type="evidence" value="ECO:0007669"/>
    <property type="project" value="TreeGrafter"/>
</dbReference>
<keyword evidence="5" id="KW-0812">Transmembrane</keyword>
<dbReference type="Gene3D" id="1.20.1250.20">
    <property type="entry name" value="MFS general substrate transporter like domains"/>
    <property type="match status" value="1"/>
</dbReference>